<feature type="non-terminal residue" evidence="1">
    <location>
        <position position="80"/>
    </location>
</feature>
<organism evidence="1">
    <name type="scientific">uncultured Basidiomycota</name>
    <dbReference type="NCBI Taxonomy" id="175244"/>
    <lineage>
        <taxon>Eukaryota</taxon>
        <taxon>Fungi</taxon>
        <taxon>Dikarya</taxon>
        <taxon>Basidiomycota</taxon>
        <taxon>environmental samples</taxon>
    </lineage>
</organism>
<evidence type="ECO:0000313" key="1">
    <source>
        <dbReference type="EMBL" id="CAF31634.1"/>
    </source>
</evidence>
<proteinExistence type="predicted"/>
<gene>
    <name evidence="1" type="primary">lac</name>
</gene>
<dbReference type="EC" id="1.10.3.2" evidence="1"/>
<dbReference type="GO" id="GO:0052716">
    <property type="term" value="F:hydroquinone:oxygen oxidoreductase activity"/>
    <property type="evidence" value="ECO:0007669"/>
    <property type="project" value="UniProtKB-EC"/>
</dbReference>
<sequence>HWHGFFQLRVGGRDGNAEKRRKPERRAMHHGHAFALQQFTRKILIRRDHLAARRFLADQLADRGIDIKCASGLGHSGTTA</sequence>
<dbReference type="AlphaFoldDB" id="Q2L4S1"/>
<feature type="non-terminal residue" evidence="1">
    <location>
        <position position="1"/>
    </location>
</feature>
<reference evidence="1" key="1">
    <citation type="submission" date="2004-02" db="EMBL/GenBank/DDBJ databases">
        <title>Diversity profiles of basidiomycete laccase genes in different types of temperate soils: how to handle with their heterogeneous distribution?</title>
        <authorList>
            <person name="Luis P."/>
            <person name="Kellner H."/>
            <person name="Zimdars B."/>
            <person name="Langer U."/>
            <person name="Martin F."/>
            <person name="Buscot F."/>
        </authorList>
    </citation>
    <scope>NUCLEOTIDE SEQUENCE</scope>
</reference>
<dbReference type="EMBL" id="AJ626731">
    <property type="protein sequence ID" value="CAF31634.1"/>
    <property type="molecule type" value="Genomic_DNA"/>
</dbReference>
<protein>
    <submittedName>
        <fullName evidence="1">Laccase</fullName>
        <ecNumber evidence="1">1.10.3.2</ecNumber>
    </submittedName>
</protein>
<name>Q2L4S1_9BASI</name>
<keyword evidence="1" id="KW-0560">Oxidoreductase</keyword>
<accession>Q2L4S1</accession>